<dbReference type="EMBL" id="JACHKA010000001">
    <property type="protein sequence ID" value="MBB5986355.1"/>
    <property type="molecule type" value="Genomic_DNA"/>
</dbReference>
<comment type="caution">
    <text evidence="1">The sequence shown here is derived from an EMBL/GenBank/DDBJ whole genome shotgun (WGS) entry which is preliminary data.</text>
</comment>
<dbReference type="Proteomes" id="UP001138540">
    <property type="component" value="Unassembled WGS sequence"/>
</dbReference>
<accession>A0ABR6NGE2</accession>
<proteinExistence type="predicted"/>
<sequence length="181" mass="18420">MSLIAYLGTDTSGSSGTLSPTALSVQQTIARVTSGTGKSGTAGTSGASRTSHVLITIQARRAAAEKADAGKDGAALAGELRKGLDEAYAAAGTKDTADLTAFSGRALAIIALGEGNGFSKTEAAAAKLELRARDRQSLIQHMTATPLTAASLTAFQNERLAAQALMSAEEQQLREASPALR</sequence>
<dbReference type="RefSeq" id="WP_184153764.1">
    <property type="nucleotide sequence ID" value="NZ_JACHKA010000001.1"/>
</dbReference>
<gene>
    <name evidence="1" type="ORF">HNP60_002329</name>
</gene>
<protein>
    <submittedName>
        <fullName evidence="1">Uncharacterized protein</fullName>
    </submittedName>
</protein>
<organism evidence="1 2">
    <name type="scientific">Sphingobium lignivorans</name>
    <dbReference type="NCBI Taxonomy" id="2735886"/>
    <lineage>
        <taxon>Bacteria</taxon>
        <taxon>Pseudomonadati</taxon>
        <taxon>Pseudomonadota</taxon>
        <taxon>Alphaproteobacteria</taxon>
        <taxon>Sphingomonadales</taxon>
        <taxon>Sphingomonadaceae</taxon>
        <taxon>Sphingobium</taxon>
    </lineage>
</organism>
<name>A0ABR6NGE2_9SPHN</name>
<evidence type="ECO:0000313" key="2">
    <source>
        <dbReference type="Proteomes" id="UP001138540"/>
    </source>
</evidence>
<keyword evidence="2" id="KW-1185">Reference proteome</keyword>
<evidence type="ECO:0000313" key="1">
    <source>
        <dbReference type="EMBL" id="MBB5986355.1"/>
    </source>
</evidence>
<reference evidence="1 2" key="1">
    <citation type="submission" date="2020-08" db="EMBL/GenBank/DDBJ databases">
        <title>Exploring microbial biodiversity for novel pathways involved in the catabolism of aromatic compounds derived from lignin.</title>
        <authorList>
            <person name="Elkins J."/>
        </authorList>
    </citation>
    <scope>NUCLEOTIDE SEQUENCE [LARGE SCALE GENOMIC DNA]</scope>
    <source>
        <strain evidence="1 2">B1D3A</strain>
    </source>
</reference>